<accession>A0A5N6KL80</accession>
<dbReference type="AlphaFoldDB" id="A0A5N6KL80"/>
<sequence>MYTRYVYIGDLVKVVLNACKAELGGASAKVMKKNIQYWNFEKKFDKYKKKSIASYISARIMNLHEKGSRCPFSDFHPDP</sequence>
<name>A0A5N6KL80_MONLA</name>
<evidence type="ECO:0000313" key="2">
    <source>
        <dbReference type="Proteomes" id="UP000326757"/>
    </source>
</evidence>
<dbReference type="Proteomes" id="UP000326757">
    <property type="component" value="Unassembled WGS sequence"/>
</dbReference>
<dbReference type="EMBL" id="VIGI01000001">
    <property type="protein sequence ID" value="KAB8304536.1"/>
    <property type="molecule type" value="Genomic_DNA"/>
</dbReference>
<evidence type="ECO:0000313" key="1">
    <source>
        <dbReference type="EMBL" id="KAB8304536.1"/>
    </source>
</evidence>
<reference evidence="1 2" key="1">
    <citation type="submission" date="2019-06" db="EMBL/GenBank/DDBJ databases">
        <title>Genome Sequence of the Brown Rot Fungal Pathogen Monilinia laxa.</title>
        <authorList>
            <person name="De Miccolis Angelini R.M."/>
            <person name="Landi L."/>
            <person name="Abate D."/>
            <person name="Pollastro S."/>
            <person name="Romanazzi G."/>
            <person name="Faretra F."/>
        </authorList>
    </citation>
    <scope>NUCLEOTIDE SEQUENCE [LARGE SCALE GENOMIC DNA]</scope>
    <source>
        <strain evidence="1 2">Mlax316</strain>
    </source>
</reference>
<protein>
    <submittedName>
        <fullName evidence="1">Uncharacterized protein</fullName>
    </submittedName>
</protein>
<organism evidence="1 2">
    <name type="scientific">Monilinia laxa</name>
    <name type="common">Brown rot fungus</name>
    <name type="synonym">Sclerotinia laxa</name>
    <dbReference type="NCBI Taxonomy" id="61186"/>
    <lineage>
        <taxon>Eukaryota</taxon>
        <taxon>Fungi</taxon>
        <taxon>Dikarya</taxon>
        <taxon>Ascomycota</taxon>
        <taxon>Pezizomycotina</taxon>
        <taxon>Leotiomycetes</taxon>
        <taxon>Helotiales</taxon>
        <taxon>Sclerotiniaceae</taxon>
        <taxon>Monilinia</taxon>
    </lineage>
</organism>
<comment type="caution">
    <text evidence="1">The sequence shown here is derived from an EMBL/GenBank/DDBJ whole genome shotgun (WGS) entry which is preliminary data.</text>
</comment>
<keyword evidence="2" id="KW-1185">Reference proteome</keyword>
<gene>
    <name evidence="1" type="ORF">EYC80_003922</name>
</gene>
<proteinExistence type="predicted"/>